<name>A0ABV2FIE5_9STRE</name>
<proteinExistence type="predicted"/>
<comment type="caution">
    <text evidence="1">The sequence shown here is derived from an EMBL/GenBank/DDBJ whole genome shotgun (WGS) entry which is preliminary data.</text>
</comment>
<evidence type="ECO:0000313" key="1">
    <source>
        <dbReference type="EMBL" id="MET3558341.1"/>
    </source>
</evidence>
<evidence type="ECO:0000313" key="2">
    <source>
        <dbReference type="Proteomes" id="UP001549122"/>
    </source>
</evidence>
<sequence>MKQGRKITFEERVEIVTFTIANAKNDPAAVETYGVSDQQVFSWGRKFEKDGSQRLLDRRGKGLESKPNLTEEEKMSADMDAYIFFCNHEQFQERNNGLAPLEMRNKAVA</sequence>
<dbReference type="SUPFAM" id="SSF48295">
    <property type="entry name" value="TrpR-like"/>
    <property type="match status" value="1"/>
</dbReference>
<dbReference type="Proteomes" id="UP001549122">
    <property type="component" value="Unassembled WGS sequence"/>
</dbReference>
<organism evidence="1 2">
    <name type="scientific">Streptococcus rupicaprae</name>
    <dbReference type="NCBI Taxonomy" id="759619"/>
    <lineage>
        <taxon>Bacteria</taxon>
        <taxon>Bacillati</taxon>
        <taxon>Bacillota</taxon>
        <taxon>Bacilli</taxon>
        <taxon>Lactobacillales</taxon>
        <taxon>Streptococcaceae</taxon>
        <taxon>Streptococcus</taxon>
    </lineage>
</organism>
<dbReference type="RefSeq" id="WP_354365477.1">
    <property type="nucleotide sequence ID" value="NZ_JBEPLO010000014.1"/>
</dbReference>
<keyword evidence="2" id="KW-1185">Reference proteome</keyword>
<protein>
    <submittedName>
        <fullName evidence="1">Transposase-like protein</fullName>
    </submittedName>
</protein>
<gene>
    <name evidence="1" type="ORF">ABID29_001463</name>
</gene>
<reference evidence="1 2" key="1">
    <citation type="submission" date="2024-06" db="EMBL/GenBank/DDBJ databases">
        <title>Genomic Encyclopedia of Type Strains, Phase IV (KMG-IV): sequencing the most valuable type-strain genomes for metagenomic binning, comparative biology and taxonomic classification.</title>
        <authorList>
            <person name="Goeker M."/>
        </authorList>
    </citation>
    <scope>NUCLEOTIDE SEQUENCE [LARGE SCALE GENOMIC DNA]</scope>
    <source>
        <strain evidence="1 2">DSM 28303</strain>
    </source>
</reference>
<accession>A0ABV2FIE5</accession>
<dbReference type="EMBL" id="JBEPLO010000014">
    <property type="protein sequence ID" value="MET3558341.1"/>
    <property type="molecule type" value="Genomic_DNA"/>
</dbReference>
<dbReference type="InterPro" id="IPR010921">
    <property type="entry name" value="Trp_repressor/repl_initiator"/>
</dbReference>